<accession>A0A2N9EQJ4</accession>
<organism evidence="2">
    <name type="scientific">Fagus sylvatica</name>
    <name type="common">Beechnut</name>
    <dbReference type="NCBI Taxonomy" id="28930"/>
    <lineage>
        <taxon>Eukaryota</taxon>
        <taxon>Viridiplantae</taxon>
        <taxon>Streptophyta</taxon>
        <taxon>Embryophyta</taxon>
        <taxon>Tracheophyta</taxon>
        <taxon>Spermatophyta</taxon>
        <taxon>Magnoliopsida</taxon>
        <taxon>eudicotyledons</taxon>
        <taxon>Gunneridae</taxon>
        <taxon>Pentapetalae</taxon>
        <taxon>rosids</taxon>
        <taxon>fabids</taxon>
        <taxon>Fagales</taxon>
        <taxon>Fagaceae</taxon>
        <taxon>Fagus</taxon>
    </lineage>
</organism>
<dbReference type="AlphaFoldDB" id="A0A2N9EQJ4"/>
<protein>
    <submittedName>
        <fullName evidence="2">Uncharacterized protein</fullName>
    </submittedName>
</protein>
<dbReference type="EMBL" id="OIVN01000492">
    <property type="protein sequence ID" value="SPC81096.1"/>
    <property type="molecule type" value="Genomic_DNA"/>
</dbReference>
<feature type="region of interest" description="Disordered" evidence="1">
    <location>
        <begin position="301"/>
        <end position="324"/>
    </location>
</feature>
<name>A0A2N9EQJ4_FAGSY</name>
<sequence length="531" mass="60505">MARRTMYELLHPTQSFIPSCIMFPPNAPHVGIKLGLLAILPNFKGLENENPYVHVRAFEEDKAKGWLYTLKPSWNRSSTTTSGSSVFRLREEDNMSAKISLLTKKIEALKLKRSRGVNAVYREEPMEEFRICQEIDHTTSAYKPLSQFLNVPEEQVCAFNQYRPNNSSYSNNYNPNMRNHPYLSYKSDNVLNPTGPRNFYTSHTTSSSSRPPLEDVLYIFIQKQGEQNQRFESMFTRIDEEMRETKSQVARLTEVLSKIGRGKLPSQTRPNPNNQSLKVVSTDKFEEVKFVTILRSSNEIGKGAPKANEKSKETPVETDESGIAKSNDIEKCPFPAPFPQSLKLPMNLDVTSEILEHLHQVKVNLPLLHIIKQMPLYAKILGQCKFTSFLYVSATRVRFWKKNKVVVVKKPPRSKKKSLHAYSDAPKLELKQPPKDLPCASIKPHAISTVEVPSKMSVDQEIEKKGEKTKFFERHRMKRKALQDTRLSKKLLNNSKGVALHVARLKSAKGRNYSFGGSRSGGRIDFSVSTL</sequence>
<evidence type="ECO:0000256" key="1">
    <source>
        <dbReference type="SAM" id="MobiDB-lite"/>
    </source>
</evidence>
<reference evidence="2" key="1">
    <citation type="submission" date="2018-02" db="EMBL/GenBank/DDBJ databases">
        <authorList>
            <person name="Cohen D.B."/>
            <person name="Kent A.D."/>
        </authorList>
    </citation>
    <scope>NUCLEOTIDE SEQUENCE</scope>
</reference>
<gene>
    <name evidence="2" type="ORF">FSB_LOCUS8978</name>
</gene>
<proteinExistence type="predicted"/>
<evidence type="ECO:0000313" key="2">
    <source>
        <dbReference type="EMBL" id="SPC81096.1"/>
    </source>
</evidence>